<evidence type="ECO:0000313" key="3">
    <source>
        <dbReference type="EMBL" id="MFC3098505.1"/>
    </source>
</evidence>
<evidence type="ECO:0000259" key="2">
    <source>
        <dbReference type="Pfam" id="PF04235"/>
    </source>
</evidence>
<feature type="transmembrane region" description="Helical" evidence="1">
    <location>
        <begin position="306"/>
        <end position="328"/>
    </location>
</feature>
<keyword evidence="1" id="KW-0812">Transmembrane</keyword>
<keyword evidence="4" id="KW-1185">Reference proteome</keyword>
<feature type="transmembrane region" description="Helical" evidence="1">
    <location>
        <begin position="69"/>
        <end position="92"/>
    </location>
</feature>
<organism evidence="3 4">
    <name type="scientific">Alteraurantiacibacter palmitatis</name>
    <dbReference type="NCBI Taxonomy" id="2054628"/>
    <lineage>
        <taxon>Bacteria</taxon>
        <taxon>Pseudomonadati</taxon>
        <taxon>Pseudomonadota</taxon>
        <taxon>Alphaproteobacteria</taxon>
        <taxon>Sphingomonadales</taxon>
        <taxon>Erythrobacteraceae</taxon>
        <taxon>Alteraurantiacibacter</taxon>
    </lineage>
</organism>
<evidence type="ECO:0000313" key="4">
    <source>
        <dbReference type="Proteomes" id="UP001595456"/>
    </source>
</evidence>
<feature type="transmembrane region" description="Helical" evidence="1">
    <location>
        <begin position="27"/>
        <end position="49"/>
    </location>
</feature>
<evidence type="ECO:0000256" key="1">
    <source>
        <dbReference type="SAM" id="Phobius"/>
    </source>
</evidence>
<feature type="transmembrane region" description="Helical" evidence="1">
    <location>
        <begin position="381"/>
        <end position="400"/>
    </location>
</feature>
<reference evidence="4" key="1">
    <citation type="journal article" date="2019" name="Int. J. Syst. Evol. Microbiol.">
        <title>The Global Catalogue of Microorganisms (GCM) 10K type strain sequencing project: providing services to taxonomists for standard genome sequencing and annotation.</title>
        <authorList>
            <consortium name="The Broad Institute Genomics Platform"/>
            <consortium name="The Broad Institute Genome Sequencing Center for Infectious Disease"/>
            <person name="Wu L."/>
            <person name="Ma J."/>
        </authorList>
    </citation>
    <scope>NUCLEOTIDE SEQUENCE [LARGE SCALE GENOMIC DNA]</scope>
    <source>
        <strain evidence="4">KCTC 52607</strain>
    </source>
</reference>
<protein>
    <submittedName>
        <fullName evidence="3">DUF418 domain-containing protein</fullName>
    </submittedName>
</protein>
<dbReference type="InterPro" id="IPR007349">
    <property type="entry name" value="DUF418"/>
</dbReference>
<dbReference type="PANTHER" id="PTHR30590:SF2">
    <property type="entry name" value="INNER MEMBRANE PROTEIN"/>
    <property type="match status" value="1"/>
</dbReference>
<dbReference type="Pfam" id="PF04235">
    <property type="entry name" value="DUF418"/>
    <property type="match status" value="1"/>
</dbReference>
<dbReference type="InterPro" id="IPR052529">
    <property type="entry name" value="Bact_Transport_Assoc"/>
</dbReference>
<feature type="transmembrane region" description="Helical" evidence="1">
    <location>
        <begin position="158"/>
        <end position="179"/>
    </location>
</feature>
<name>A0ABV7EAP8_9SPHN</name>
<feature type="transmembrane region" description="Helical" evidence="1">
    <location>
        <begin position="232"/>
        <end position="254"/>
    </location>
</feature>
<comment type="caution">
    <text evidence="3">The sequence shown here is derived from an EMBL/GenBank/DDBJ whole genome shotgun (WGS) entry which is preliminary data.</text>
</comment>
<sequence>MEPPSSPPATPVPTQERLVALDLMRGIGVLGILLANVTAFGHVDIAYYWPGALPNGGNAADRWIWLVQFVAVDGKFRGLFTLLFGASLLLFVERARQSAGGDSAAVKLQVRRLILLALIGLAHFALLFRGDILFTYACGGLGALLFLRLPAERLLAIGLIWAVVGAGVQALAFLTPAMVEAGLSAAPPHVVEYYASFWQAQLEEASAQAAVLGQGSYADVLDYRLTEEAGLVAYYAQLALYETIPLILIGLALFRGHVMGRQADDGSVMLISRPAAVGLALAGLIANLAAGLWVMGQGFTPYVTQLAFFGLGPLANIPLLLGGAVLLARWAARPHTGWLAARLVLAGRMALSNYVGTSLVMMLVFQGWAGGLFGSLHRAELLLVVLLGWALMLTFSRVWLGRFRQGPLEWIWRCATYRRMFANRLPR</sequence>
<dbReference type="PANTHER" id="PTHR30590">
    <property type="entry name" value="INNER MEMBRANE PROTEIN"/>
    <property type="match status" value="1"/>
</dbReference>
<proteinExistence type="predicted"/>
<dbReference type="Proteomes" id="UP001595456">
    <property type="component" value="Unassembled WGS sequence"/>
</dbReference>
<feature type="domain" description="DUF418" evidence="2">
    <location>
        <begin position="271"/>
        <end position="418"/>
    </location>
</feature>
<keyword evidence="1" id="KW-1133">Transmembrane helix</keyword>
<dbReference type="RefSeq" id="WP_336927209.1">
    <property type="nucleotide sequence ID" value="NZ_JBANRO010000012.1"/>
</dbReference>
<keyword evidence="1" id="KW-0472">Membrane</keyword>
<feature type="transmembrane region" description="Helical" evidence="1">
    <location>
        <begin position="275"/>
        <end position="294"/>
    </location>
</feature>
<feature type="transmembrane region" description="Helical" evidence="1">
    <location>
        <begin position="113"/>
        <end position="128"/>
    </location>
</feature>
<feature type="transmembrane region" description="Helical" evidence="1">
    <location>
        <begin position="134"/>
        <end position="151"/>
    </location>
</feature>
<accession>A0ABV7EAP8</accession>
<gene>
    <name evidence="3" type="ORF">ACFODU_11970</name>
</gene>
<feature type="transmembrane region" description="Helical" evidence="1">
    <location>
        <begin position="349"/>
        <end position="369"/>
    </location>
</feature>
<dbReference type="EMBL" id="JBHRST010000019">
    <property type="protein sequence ID" value="MFC3098505.1"/>
    <property type="molecule type" value="Genomic_DNA"/>
</dbReference>